<keyword evidence="1" id="KW-0472">Membrane</keyword>
<dbReference type="InterPro" id="IPR043128">
    <property type="entry name" value="Rev_trsase/Diguanyl_cyclase"/>
</dbReference>
<feature type="domain" description="GGDEF" evidence="2">
    <location>
        <begin position="246"/>
        <end position="379"/>
    </location>
</feature>
<feature type="transmembrane region" description="Helical" evidence="1">
    <location>
        <begin position="152"/>
        <end position="170"/>
    </location>
</feature>
<evidence type="ECO:0000259" key="2">
    <source>
        <dbReference type="PROSITE" id="PS50887"/>
    </source>
</evidence>
<evidence type="ECO:0000256" key="1">
    <source>
        <dbReference type="SAM" id="Phobius"/>
    </source>
</evidence>
<dbReference type="InterPro" id="IPR029787">
    <property type="entry name" value="Nucleotide_cyclase"/>
</dbReference>
<dbReference type="InterPro" id="IPR050469">
    <property type="entry name" value="Diguanylate_Cyclase"/>
</dbReference>
<proteinExistence type="predicted"/>
<dbReference type="EMBL" id="JARXVE010000003">
    <property type="protein sequence ID" value="MDH6196074.1"/>
    <property type="molecule type" value="Genomic_DNA"/>
</dbReference>
<evidence type="ECO:0000313" key="3">
    <source>
        <dbReference type="EMBL" id="MDH6196074.1"/>
    </source>
</evidence>
<dbReference type="Pfam" id="PF00990">
    <property type="entry name" value="GGDEF"/>
    <property type="match status" value="1"/>
</dbReference>
<keyword evidence="4" id="KW-1185">Reference proteome</keyword>
<feature type="transmembrane region" description="Helical" evidence="1">
    <location>
        <begin position="190"/>
        <end position="209"/>
    </location>
</feature>
<evidence type="ECO:0000313" key="4">
    <source>
        <dbReference type="Proteomes" id="UP001160130"/>
    </source>
</evidence>
<dbReference type="NCBIfam" id="TIGR00254">
    <property type="entry name" value="GGDEF"/>
    <property type="match status" value="1"/>
</dbReference>
<dbReference type="SMART" id="SM00267">
    <property type="entry name" value="GGDEF"/>
    <property type="match status" value="1"/>
</dbReference>
<reference evidence="3 4" key="1">
    <citation type="submission" date="2023-04" db="EMBL/GenBank/DDBJ databases">
        <title>Forest soil microbial communities from Buena Vista Peninsula, Colon Province, Panama.</title>
        <authorList>
            <person name="Bouskill N."/>
        </authorList>
    </citation>
    <scope>NUCLEOTIDE SEQUENCE [LARGE SCALE GENOMIC DNA]</scope>
    <source>
        <strain evidence="3 4">AC80</strain>
    </source>
</reference>
<accession>A0ABT6KZF3</accession>
<dbReference type="SUPFAM" id="SSF55073">
    <property type="entry name" value="Nucleotide cyclase"/>
    <property type="match status" value="1"/>
</dbReference>
<comment type="caution">
    <text evidence="3">The sequence shown here is derived from an EMBL/GenBank/DDBJ whole genome shotgun (WGS) entry which is preliminary data.</text>
</comment>
<dbReference type="Proteomes" id="UP001160130">
    <property type="component" value="Unassembled WGS sequence"/>
</dbReference>
<dbReference type="RefSeq" id="WP_280832654.1">
    <property type="nucleotide sequence ID" value="NZ_JARXVE010000003.1"/>
</dbReference>
<dbReference type="PANTHER" id="PTHR45138">
    <property type="entry name" value="REGULATORY COMPONENTS OF SENSORY TRANSDUCTION SYSTEM"/>
    <property type="match status" value="1"/>
</dbReference>
<protein>
    <submittedName>
        <fullName evidence="3">Diguanylate cyclase (GGDEF)-like protein</fullName>
    </submittedName>
</protein>
<feature type="transmembrane region" description="Helical" evidence="1">
    <location>
        <begin position="93"/>
        <end position="110"/>
    </location>
</feature>
<keyword evidence="1" id="KW-0812">Transmembrane</keyword>
<sequence>MAIIDMRTVMLFIAAVHLLLCVLMRWGTRNSASPALVTWSASNFLAAAAWLLVAVRDIVPDWASIPVANSLLIFSWALLLVGMQQFAGKKPRWCLAALPACTVFTLFMWVPSVSGNLGTRVMVVNTFLLLCLLVLIALVVRDQKAERLRARLIVLIAVAVAAGSNVARAIMAGQLAADAEFLHAGAAQELGVFVQGLALLGWGVGLILMNQERLENRLHEAVALDPLTDVLNRRGFEQAVAQAKLTSGAVAVIDIDRFKNINDSYGHDVGDQVLRESAMTLRGLMGPGELVCRYGGEEFCLLLKVDDEDHIDDRAEDIRTAIAAQRLLTGGDEIAVTASIGVAVTSETTALSLAQLMSAADEALYRAKREGRDRVVIQR</sequence>
<name>A0ABT6KZF3_9MYCO</name>
<feature type="transmembrane region" description="Helical" evidence="1">
    <location>
        <begin position="36"/>
        <end position="56"/>
    </location>
</feature>
<gene>
    <name evidence="3" type="ORF">M2272_002714</name>
</gene>
<feature type="transmembrane region" description="Helical" evidence="1">
    <location>
        <begin position="6"/>
        <end position="24"/>
    </location>
</feature>
<feature type="transmembrane region" description="Helical" evidence="1">
    <location>
        <begin position="62"/>
        <end position="81"/>
    </location>
</feature>
<dbReference type="Gene3D" id="3.30.70.270">
    <property type="match status" value="1"/>
</dbReference>
<dbReference type="PANTHER" id="PTHR45138:SF9">
    <property type="entry name" value="DIGUANYLATE CYCLASE DGCM-RELATED"/>
    <property type="match status" value="1"/>
</dbReference>
<keyword evidence="1" id="KW-1133">Transmembrane helix</keyword>
<feature type="transmembrane region" description="Helical" evidence="1">
    <location>
        <begin position="122"/>
        <end position="140"/>
    </location>
</feature>
<dbReference type="PROSITE" id="PS50887">
    <property type="entry name" value="GGDEF"/>
    <property type="match status" value="1"/>
</dbReference>
<dbReference type="InterPro" id="IPR000160">
    <property type="entry name" value="GGDEF_dom"/>
</dbReference>
<organism evidence="3 4">
    <name type="scientific">Mycolicibacterium frederiksbergense</name>
    <dbReference type="NCBI Taxonomy" id="117567"/>
    <lineage>
        <taxon>Bacteria</taxon>
        <taxon>Bacillati</taxon>
        <taxon>Actinomycetota</taxon>
        <taxon>Actinomycetes</taxon>
        <taxon>Mycobacteriales</taxon>
        <taxon>Mycobacteriaceae</taxon>
        <taxon>Mycolicibacterium</taxon>
    </lineage>
</organism>
<dbReference type="CDD" id="cd01949">
    <property type="entry name" value="GGDEF"/>
    <property type="match status" value="1"/>
</dbReference>